<keyword evidence="14" id="KW-1185">Reference proteome</keyword>
<evidence type="ECO:0000256" key="1">
    <source>
        <dbReference type="ARBA" id="ARBA00004377"/>
    </source>
</evidence>
<keyword evidence="4" id="KW-0488">Methylation</keyword>
<protein>
    <recommendedName>
        <fullName evidence="2">Type II secretion system protein H</fullName>
    </recommendedName>
    <alternativeName>
        <fullName evidence="10">General secretion pathway protein H</fullName>
    </alternativeName>
</protein>
<comment type="similarity">
    <text evidence="9">Belongs to the GSP H family.</text>
</comment>
<evidence type="ECO:0000256" key="10">
    <source>
        <dbReference type="ARBA" id="ARBA00030775"/>
    </source>
</evidence>
<evidence type="ECO:0000256" key="2">
    <source>
        <dbReference type="ARBA" id="ARBA00021549"/>
    </source>
</evidence>
<evidence type="ECO:0000256" key="8">
    <source>
        <dbReference type="ARBA" id="ARBA00023136"/>
    </source>
</evidence>
<dbReference type="Pfam" id="PF12019">
    <property type="entry name" value="GspH"/>
    <property type="match status" value="1"/>
</dbReference>
<dbReference type="InterPro" id="IPR045584">
    <property type="entry name" value="Pilin-like"/>
</dbReference>
<proteinExistence type="inferred from homology"/>
<dbReference type="NCBIfam" id="TIGR02532">
    <property type="entry name" value="IV_pilin_GFxxxE"/>
    <property type="match status" value="1"/>
</dbReference>
<evidence type="ECO:0000256" key="7">
    <source>
        <dbReference type="ARBA" id="ARBA00022989"/>
    </source>
</evidence>
<evidence type="ECO:0000256" key="6">
    <source>
        <dbReference type="ARBA" id="ARBA00022692"/>
    </source>
</evidence>
<organism evidence="13 14">
    <name type="scientific">Pseudoalteromonas fenneropenaei</name>
    <dbReference type="NCBI Taxonomy" id="1737459"/>
    <lineage>
        <taxon>Bacteria</taxon>
        <taxon>Pseudomonadati</taxon>
        <taxon>Pseudomonadota</taxon>
        <taxon>Gammaproteobacteria</taxon>
        <taxon>Alteromonadales</taxon>
        <taxon>Pseudoalteromonadaceae</taxon>
        <taxon>Pseudoalteromonas</taxon>
    </lineage>
</organism>
<dbReference type="SUPFAM" id="SSF54523">
    <property type="entry name" value="Pili subunits"/>
    <property type="match status" value="1"/>
</dbReference>
<evidence type="ECO:0000256" key="5">
    <source>
        <dbReference type="ARBA" id="ARBA00022519"/>
    </source>
</evidence>
<evidence type="ECO:0000256" key="11">
    <source>
        <dbReference type="SAM" id="Phobius"/>
    </source>
</evidence>
<evidence type="ECO:0000256" key="9">
    <source>
        <dbReference type="ARBA" id="ARBA00025772"/>
    </source>
</evidence>
<dbReference type="InterPro" id="IPR012902">
    <property type="entry name" value="N_methyl_site"/>
</dbReference>
<evidence type="ECO:0000313" key="14">
    <source>
        <dbReference type="Proteomes" id="UP001595453"/>
    </source>
</evidence>
<keyword evidence="3" id="KW-1003">Cell membrane</keyword>
<feature type="transmembrane region" description="Helical" evidence="11">
    <location>
        <begin position="7"/>
        <end position="28"/>
    </location>
</feature>
<dbReference type="InterPro" id="IPR022346">
    <property type="entry name" value="T2SS_GspH"/>
</dbReference>
<dbReference type="Pfam" id="PF07963">
    <property type="entry name" value="N_methyl"/>
    <property type="match status" value="1"/>
</dbReference>
<evidence type="ECO:0000256" key="3">
    <source>
        <dbReference type="ARBA" id="ARBA00022475"/>
    </source>
</evidence>
<evidence type="ECO:0000313" key="13">
    <source>
        <dbReference type="EMBL" id="MFC3033908.1"/>
    </source>
</evidence>
<dbReference type="Gene3D" id="3.55.40.10">
    <property type="entry name" value="minor pseudopilin epsh domain"/>
    <property type="match status" value="1"/>
</dbReference>
<reference evidence="14" key="1">
    <citation type="journal article" date="2019" name="Int. J. Syst. Evol. Microbiol.">
        <title>The Global Catalogue of Microorganisms (GCM) 10K type strain sequencing project: providing services to taxonomists for standard genome sequencing and annotation.</title>
        <authorList>
            <consortium name="The Broad Institute Genomics Platform"/>
            <consortium name="The Broad Institute Genome Sequencing Center for Infectious Disease"/>
            <person name="Wu L."/>
            <person name="Ma J."/>
        </authorList>
    </citation>
    <scope>NUCLEOTIDE SEQUENCE [LARGE SCALE GENOMIC DNA]</scope>
    <source>
        <strain evidence="14">KCTC 42730</strain>
    </source>
</reference>
<keyword evidence="7 11" id="KW-1133">Transmembrane helix</keyword>
<dbReference type="EMBL" id="JBHRSD010000029">
    <property type="protein sequence ID" value="MFC3033908.1"/>
    <property type="molecule type" value="Genomic_DNA"/>
</dbReference>
<feature type="domain" description="General secretion pathway GspH" evidence="12">
    <location>
        <begin position="45"/>
        <end position="166"/>
    </location>
</feature>
<keyword evidence="5" id="KW-0997">Cell inner membrane</keyword>
<comment type="subcellular location">
    <subcellularLocation>
        <location evidence="1">Cell inner membrane</location>
        <topology evidence="1">Single-pass membrane protein</topology>
    </subcellularLocation>
</comment>
<evidence type="ECO:0000256" key="4">
    <source>
        <dbReference type="ARBA" id="ARBA00022481"/>
    </source>
</evidence>
<sequence length="182" mass="19892">MKYRERAFTLLEVMITIAILAIIAMFALSSNKNLSESNRAESFLQELKRNFMFARAKATTADDFVVICAAPEAAIAARTSFTCANDWVANQVVVFVDINGDLSFDAATDTIYRVMEKLPNQDKLALSPNSSGFRFDTSGLLNNAQATAFVYCPNTDNSNNRELNLTLGGTVLYRGSTTATCG</sequence>
<keyword evidence="6 11" id="KW-0812">Transmembrane</keyword>
<accession>A0ABV7CN03</accession>
<dbReference type="RefSeq" id="WP_377126190.1">
    <property type="nucleotide sequence ID" value="NZ_JBHRSD010000029.1"/>
</dbReference>
<dbReference type="Proteomes" id="UP001595453">
    <property type="component" value="Unassembled WGS sequence"/>
</dbReference>
<comment type="caution">
    <text evidence="13">The sequence shown here is derived from an EMBL/GenBank/DDBJ whole genome shotgun (WGS) entry which is preliminary data.</text>
</comment>
<keyword evidence="8 11" id="KW-0472">Membrane</keyword>
<name>A0ABV7CN03_9GAMM</name>
<gene>
    <name evidence="13" type="ORF">ACFOEE_15420</name>
</gene>
<evidence type="ECO:0000259" key="12">
    <source>
        <dbReference type="Pfam" id="PF12019"/>
    </source>
</evidence>